<protein>
    <submittedName>
        <fullName evidence="1">Uncharacterized protein</fullName>
    </submittedName>
</protein>
<evidence type="ECO:0000313" key="1">
    <source>
        <dbReference type="EMBL" id="MBX22520.1"/>
    </source>
</evidence>
<organism evidence="1">
    <name type="scientific">Rhizophora mucronata</name>
    <name type="common">Asiatic mangrove</name>
    <dbReference type="NCBI Taxonomy" id="61149"/>
    <lineage>
        <taxon>Eukaryota</taxon>
        <taxon>Viridiplantae</taxon>
        <taxon>Streptophyta</taxon>
        <taxon>Embryophyta</taxon>
        <taxon>Tracheophyta</taxon>
        <taxon>Spermatophyta</taxon>
        <taxon>Magnoliopsida</taxon>
        <taxon>eudicotyledons</taxon>
        <taxon>Gunneridae</taxon>
        <taxon>Pentapetalae</taxon>
        <taxon>rosids</taxon>
        <taxon>fabids</taxon>
        <taxon>Malpighiales</taxon>
        <taxon>Rhizophoraceae</taxon>
        <taxon>Rhizophora</taxon>
    </lineage>
</organism>
<name>A0A2P2LX25_RHIMU</name>
<dbReference type="AlphaFoldDB" id="A0A2P2LX25"/>
<dbReference type="EMBL" id="GGEC01042036">
    <property type="protein sequence ID" value="MBX22520.1"/>
    <property type="molecule type" value="Transcribed_RNA"/>
</dbReference>
<sequence>MDTSLNRNYLEGIDDSWRSDTFVMGFACNHQKL</sequence>
<proteinExistence type="predicted"/>
<accession>A0A2P2LX25</accession>
<reference evidence="1" key="1">
    <citation type="submission" date="2018-02" db="EMBL/GenBank/DDBJ databases">
        <title>Rhizophora mucronata_Transcriptome.</title>
        <authorList>
            <person name="Meera S.P."/>
            <person name="Sreeshan A."/>
            <person name="Augustine A."/>
        </authorList>
    </citation>
    <scope>NUCLEOTIDE SEQUENCE</scope>
    <source>
        <tissue evidence="1">Leaf</tissue>
    </source>
</reference>